<feature type="active site" description="Charge relay system" evidence="6">
    <location>
        <position position="318"/>
    </location>
</feature>
<dbReference type="PANTHER" id="PTHR43806">
    <property type="entry name" value="PEPTIDASE S8"/>
    <property type="match status" value="1"/>
</dbReference>
<keyword evidence="10" id="KW-1185">Reference proteome</keyword>
<dbReference type="RefSeq" id="WP_377601049.1">
    <property type="nucleotide sequence ID" value="NZ_JBHUME010000005.1"/>
</dbReference>
<dbReference type="PROSITE" id="PS51892">
    <property type="entry name" value="SUBTILASE"/>
    <property type="match status" value="1"/>
</dbReference>
<dbReference type="Gene3D" id="3.40.50.200">
    <property type="entry name" value="Peptidase S8/S53 domain"/>
    <property type="match status" value="1"/>
</dbReference>
<evidence type="ECO:0000256" key="5">
    <source>
        <dbReference type="ARBA" id="ARBA00022825"/>
    </source>
</evidence>
<keyword evidence="5 6" id="KW-0720">Serine protease</keyword>
<gene>
    <name evidence="9" type="ORF">ACFSUF_05830</name>
</gene>
<dbReference type="Proteomes" id="UP001597541">
    <property type="component" value="Unassembled WGS sequence"/>
</dbReference>
<feature type="active site" description="Charge relay system" evidence="6">
    <location>
        <position position="163"/>
    </location>
</feature>
<dbReference type="InterPro" id="IPR000209">
    <property type="entry name" value="Peptidase_S8/S53_dom"/>
</dbReference>
<evidence type="ECO:0000259" key="8">
    <source>
        <dbReference type="Pfam" id="PF00082"/>
    </source>
</evidence>
<dbReference type="InterPro" id="IPR036852">
    <property type="entry name" value="Peptidase_S8/S53_dom_sf"/>
</dbReference>
<dbReference type="PANTHER" id="PTHR43806:SF11">
    <property type="entry name" value="CEREVISIN-RELATED"/>
    <property type="match status" value="1"/>
</dbReference>
<dbReference type="InterPro" id="IPR022398">
    <property type="entry name" value="Peptidase_S8_His-AS"/>
</dbReference>
<dbReference type="InterPro" id="IPR034202">
    <property type="entry name" value="Subtilisin_Carlsberg-like"/>
</dbReference>
<evidence type="ECO:0000256" key="6">
    <source>
        <dbReference type="PROSITE-ProRule" id="PRU01240"/>
    </source>
</evidence>
<dbReference type="InterPro" id="IPR015500">
    <property type="entry name" value="Peptidase_S8_subtilisin-rel"/>
</dbReference>
<sequence length="386" mass="41668">MSTLKRAISKLSKAEGSRRKQRKLIVFKDAQSYRSCLKHLRSKGIYPEKTIREIHAVCCHFHHKSDWKKLRRHPSVKRVETDRKVRSHVLVPKPALSSLKTKQSTPWGIAKIHAPQVRNLSKPGKGIKVAVLDTGIARHPDLKTSGRCNTITPGKSAADDNGHGTHVAGTIAALNNSYGVVGAFPSVNLYGVKVLGADGSGYISDVAEGIAWCIRNGIQVINMSLGSPEGSEALRSVIRKAHGKGIVITASAGNEGPNNKKIDYPARYKETIAVAASDRRNRIARFSSRGKGVDITAPGMDVLSTWYNGGYRRESGTSMSSPHAAGVSALVLQANPRLTPKCVKRILQSTAVKLKGYRTRAQGAGVIRADLAVRAASAVGGKRRRT</sequence>
<accession>A0ABW5PAG0</accession>
<name>A0ABW5PAG0_9BACL</name>
<evidence type="ECO:0000256" key="1">
    <source>
        <dbReference type="ARBA" id="ARBA00011073"/>
    </source>
</evidence>
<dbReference type="PROSITE" id="PS00136">
    <property type="entry name" value="SUBTILASE_ASP"/>
    <property type="match status" value="1"/>
</dbReference>
<keyword evidence="3" id="KW-0479">Metal-binding</keyword>
<comment type="similarity">
    <text evidence="1 6 7">Belongs to the peptidase S8 family.</text>
</comment>
<keyword evidence="2 6" id="KW-0645">Protease</keyword>
<dbReference type="InterPro" id="IPR050131">
    <property type="entry name" value="Peptidase_S8_subtilisin-like"/>
</dbReference>
<dbReference type="Pfam" id="PF00082">
    <property type="entry name" value="Peptidase_S8"/>
    <property type="match status" value="1"/>
</dbReference>
<evidence type="ECO:0000313" key="10">
    <source>
        <dbReference type="Proteomes" id="UP001597541"/>
    </source>
</evidence>
<dbReference type="InterPro" id="IPR023827">
    <property type="entry name" value="Peptidase_S8_Asp-AS"/>
</dbReference>
<evidence type="ECO:0000256" key="7">
    <source>
        <dbReference type="RuleBase" id="RU003355"/>
    </source>
</evidence>
<dbReference type="EMBL" id="JBHUME010000005">
    <property type="protein sequence ID" value="MFD2611943.1"/>
    <property type="molecule type" value="Genomic_DNA"/>
</dbReference>
<feature type="active site" description="Charge relay system" evidence="6">
    <location>
        <position position="133"/>
    </location>
</feature>
<protein>
    <submittedName>
        <fullName evidence="9">S8 family peptidase</fullName>
    </submittedName>
</protein>
<keyword evidence="4 6" id="KW-0378">Hydrolase</keyword>
<dbReference type="SUPFAM" id="SSF52743">
    <property type="entry name" value="Subtilisin-like"/>
    <property type="match status" value="1"/>
</dbReference>
<dbReference type="PROSITE" id="PS00137">
    <property type="entry name" value="SUBTILASE_HIS"/>
    <property type="match status" value="1"/>
</dbReference>
<evidence type="ECO:0000256" key="4">
    <source>
        <dbReference type="ARBA" id="ARBA00022801"/>
    </source>
</evidence>
<evidence type="ECO:0000256" key="3">
    <source>
        <dbReference type="ARBA" id="ARBA00022723"/>
    </source>
</evidence>
<dbReference type="PRINTS" id="PR00723">
    <property type="entry name" value="SUBTILISIN"/>
</dbReference>
<proteinExistence type="inferred from homology"/>
<dbReference type="InterPro" id="IPR023828">
    <property type="entry name" value="Peptidase_S8_Ser-AS"/>
</dbReference>
<evidence type="ECO:0000313" key="9">
    <source>
        <dbReference type="EMBL" id="MFD2611943.1"/>
    </source>
</evidence>
<evidence type="ECO:0000256" key="2">
    <source>
        <dbReference type="ARBA" id="ARBA00022670"/>
    </source>
</evidence>
<organism evidence="9 10">
    <name type="scientific">Paenibacillus gansuensis</name>
    <dbReference type="NCBI Taxonomy" id="306542"/>
    <lineage>
        <taxon>Bacteria</taxon>
        <taxon>Bacillati</taxon>
        <taxon>Bacillota</taxon>
        <taxon>Bacilli</taxon>
        <taxon>Bacillales</taxon>
        <taxon>Paenibacillaceae</taxon>
        <taxon>Paenibacillus</taxon>
    </lineage>
</organism>
<dbReference type="CDD" id="cd07477">
    <property type="entry name" value="Peptidases_S8_Subtilisin_subset"/>
    <property type="match status" value="1"/>
</dbReference>
<dbReference type="PROSITE" id="PS00138">
    <property type="entry name" value="SUBTILASE_SER"/>
    <property type="match status" value="1"/>
</dbReference>
<feature type="domain" description="Peptidase S8/S53" evidence="8">
    <location>
        <begin position="124"/>
        <end position="365"/>
    </location>
</feature>
<comment type="caution">
    <text evidence="9">The sequence shown here is derived from an EMBL/GenBank/DDBJ whole genome shotgun (WGS) entry which is preliminary data.</text>
</comment>
<reference evidence="10" key="1">
    <citation type="journal article" date="2019" name="Int. J. Syst. Evol. Microbiol.">
        <title>The Global Catalogue of Microorganisms (GCM) 10K type strain sequencing project: providing services to taxonomists for standard genome sequencing and annotation.</title>
        <authorList>
            <consortium name="The Broad Institute Genomics Platform"/>
            <consortium name="The Broad Institute Genome Sequencing Center for Infectious Disease"/>
            <person name="Wu L."/>
            <person name="Ma J."/>
        </authorList>
    </citation>
    <scope>NUCLEOTIDE SEQUENCE [LARGE SCALE GENOMIC DNA]</scope>
    <source>
        <strain evidence="10">KCTC 3950</strain>
    </source>
</reference>